<dbReference type="Proteomes" id="UP000049828">
    <property type="component" value="Unassembled WGS sequence"/>
</dbReference>
<dbReference type="Gene3D" id="3.20.20.70">
    <property type="entry name" value="Aldolase class I"/>
    <property type="match status" value="1"/>
</dbReference>
<evidence type="ECO:0000256" key="4">
    <source>
        <dbReference type="ARBA" id="ARBA00022723"/>
    </source>
</evidence>
<evidence type="ECO:0000256" key="5">
    <source>
        <dbReference type="ARBA" id="ARBA00023004"/>
    </source>
</evidence>
<dbReference type="GO" id="GO:0003824">
    <property type="term" value="F:catalytic activity"/>
    <property type="evidence" value="ECO:0007669"/>
    <property type="project" value="InterPro"/>
</dbReference>
<dbReference type="CDD" id="cd01335">
    <property type="entry name" value="Radical_SAM"/>
    <property type="match status" value="1"/>
</dbReference>
<accession>A0A0M6WWZ9</accession>
<dbReference type="UniPathway" id="UPA00782"/>
<evidence type="ECO:0000256" key="1">
    <source>
        <dbReference type="ARBA" id="ARBA00001966"/>
    </source>
</evidence>
<dbReference type="EMBL" id="CVRS01000099">
    <property type="protein sequence ID" value="CRL42135.1"/>
    <property type="molecule type" value="Genomic_DNA"/>
</dbReference>
<keyword evidence="3" id="KW-0949">S-adenosyl-L-methionine</keyword>
<protein>
    <recommendedName>
        <fullName evidence="7">Radical SAM core domain-containing protein</fullName>
    </recommendedName>
</protein>
<dbReference type="PROSITE" id="PS01305">
    <property type="entry name" value="MOAA_NIFB_PQQE"/>
    <property type="match status" value="1"/>
</dbReference>
<comment type="cofactor">
    <cofactor evidence="1">
        <name>[4Fe-4S] cluster</name>
        <dbReference type="ChEBI" id="CHEBI:49883"/>
    </cofactor>
</comment>
<dbReference type="GO" id="GO:0046872">
    <property type="term" value="F:metal ion binding"/>
    <property type="evidence" value="ECO:0007669"/>
    <property type="project" value="UniProtKB-KW"/>
</dbReference>
<dbReference type="InterPro" id="IPR058240">
    <property type="entry name" value="rSAM_sf"/>
</dbReference>
<dbReference type="STRING" id="360807.ERS852392_02873"/>
<dbReference type="InterPro" id="IPR007197">
    <property type="entry name" value="rSAM"/>
</dbReference>
<dbReference type="SUPFAM" id="SSF102114">
    <property type="entry name" value="Radical SAM enzymes"/>
    <property type="match status" value="1"/>
</dbReference>
<keyword evidence="6" id="KW-0411">Iron-sulfur</keyword>
<evidence type="ECO:0000256" key="2">
    <source>
        <dbReference type="ARBA" id="ARBA00022485"/>
    </source>
</evidence>
<name>A0A0M6WWZ9_9FIRM</name>
<dbReference type="GO" id="GO:0051539">
    <property type="term" value="F:4 iron, 4 sulfur cluster binding"/>
    <property type="evidence" value="ECO:0007669"/>
    <property type="project" value="UniProtKB-KW"/>
</dbReference>
<dbReference type="RefSeq" id="WP_055040248.1">
    <property type="nucleotide sequence ID" value="NZ_CVRS01000099.1"/>
</dbReference>
<dbReference type="OrthoDB" id="9808591at2"/>
<evidence type="ECO:0000256" key="3">
    <source>
        <dbReference type="ARBA" id="ARBA00022691"/>
    </source>
</evidence>
<organism evidence="8 9">
    <name type="scientific">Roseburia inulinivorans</name>
    <dbReference type="NCBI Taxonomy" id="360807"/>
    <lineage>
        <taxon>Bacteria</taxon>
        <taxon>Bacillati</taxon>
        <taxon>Bacillota</taxon>
        <taxon>Clostridia</taxon>
        <taxon>Lachnospirales</taxon>
        <taxon>Lachnospiraceae</taxon>
        <taxon>Roseburia</taxon>
    </lineage>
</organism>
<dbReference type="SFLD" id="SFLDG01067">
    <property type="entry name" value="SPASM/twitch_domain_containing"/>
    <property type="match status" value="1"/>
</dbReference>
<dbReference type="SFLD" id="SFLDS00029">
    <property type="entry name" value="Radical_SAM"/>
    <property type="match status" value="1"/>
</dbReference>
<sequence>MQLSRFATNIKIDEDDYMLYSLKTRQYYPYKKEAQEQLEKLLDELNKGEYTLEEIQCIEKLMKKGILISDNQDELAELEFLENKTKYQTDQLNMMVVVTNACNFRCEYCVQEHEIKNLSSNAEHNILEFIKNNAKIKRNITISWFGGEPLLKFADIKRMLHKACRYGDEYGCKITSDITTNGYLLNEQNIREMKQLNVKSIQITIDGDRESHNKRRYLAGAGETYDKIKENLIKVSEQNIFVILRINIDEKNVDTATNILSEIPEQYRSNIAVNVANLYQIKDKISTYQIYKKAIELGYQYIERKNQYIACHTCFSEGYVVDTDANVIICANAVEDKILGRIDEKGKVCITNPKVRYQLKTASMIKNPNCRKCIQLPFCIATCKKAIYKENVICQGKRANGLTIEEIAKLDYLYDKKCMEYREKTA</sequence>
<reference evidence="9" key="1">
    <citation type="submission" date="2015-05" db="EMBL/GenBank/DDBJ databases">
        <authorList>
            <consortium name="Pathogen Informatics"/>
        </authorList>
    </citation>
    <scope>NUCLEOTIDE SEQUENCE [LARGE SCALE GENOMIC DNA]</scope>
    <source>
        <strain evidence="9">L1-83</strain>
    </source>
</reference>
<evidence type="ECO:0000256" key="6">
    <source>
        <dbReference type="ARBA" id="ARBA00023014"/>
    </source>
</evidence>
<gene>
    <name evidence="8" type="ORF">RIL183_30881</name>
</gene>
<evidence type="ECO:0000313" key="9">
    <source>
        <dbReference type="Proteomes" id="UP000049828"/>
    </source>
</evidence>
<keyword evidence="2" id="KW-0004">4Fe-4S</keyword>
<dbReference type="Pfam" id="PF04055">
    <property type="entry name" value="Radical_SAM"/>
    <property type="match status" value="1"/>
</dbReference>
<feature type="domain" description="Radical SAM core" evidence="7">
    <location>
        <begin position="88"/>
        <end position="312"/>
    </location>
</feature>
<proteinExistence type="predicted"/>
<dbReference type="PROSITE" id="PS51918">
    <property type="entry name" value="RADICAL_SAM"/>
    <property type="match status" value="1"/>
</dbReference>
<dbReference type="AlphaFoldDB" id="A0A0M6WWZ9"/>
<evidence type="ECO:0000259" key="7">
    <source>
        <dbReference type="PROSITE" id="PS51918"/>
    </source>
</evidence>
<dbReference type="PANTHER" id="PTHR43787:SF3">
    <property type="entry name" value="ARYLSULFATASE REGULATORY PROTEIN"/>
    <property type="match status" value="1"/>
</dbReference>
<evidence type="ECO:0000313" key="8">
    <source>
        <dbReference type="EMBL" id="CRL42135.1"/>
    </source>
</evidence>
<dbReference type="InterPro" id="IPR000385">
    <property type="entry name" value="MoaA_NifB_PqqE_Fe-S-bd_CS"/>
</dbReference>
<dbReference type="InterPro" id="IPR013785">
    <property type="entry name" value="Aldolase_TIM"/>
</dbReference>
<dbReference type="PANTHER" id="PTHR43787">
    <property type="entry name" value="FEMO COFACTOR BIOSYNTHESIS PROTEIN NIFB-RELATED"/>
    <property type="match status" value="1"/>
</dbReference>
<keyword evidence="4" id="KW-0479">Metal-binding</keyword>
<keyword evidence="9" id="KW-1185">Reference proteome</keyword>
<keyword evidence="5" id="KW-0408">Iron</keyword>